<organism evidence="2">
    <name type="scientific">Singulisphaera sp. Ch08</name>
    <dbReference type="NCBI Taxonomy" id="3120278"/>
    <lineage>
        <taxon>Bacteria</taxon>
        <taxon>Pseudomonadati</taxon>
        <taxon>Planctomycetota</taxon>
        <taxon>Planctomycetia</taxon>
        <taxon>Isosphaerales</taxon>
        <taxon>Isosphaeraceae</taxon>
        <taxon>Singulisphaera</taxon>
    </lineage>
</organism>
<feature type="region of interest" description="Disordered" evidence="1">
    <location>
        <begin position="1"/>
        <end position="23"/>
    </location>
</feature>
<accession>A0AAU7CLH8</accession>
<reference evidence="2" key="1">
    <citation type="submission" date="2024-05" db="EMBL/GenBank/DDBJ databases">
        <title>Planctomycetes of the genus Singulisphaera possess chitinolytic capabilities.</title>
        <authorList>
            <person name="Ivanova A."/>
        </authorList>
    </citation>
    <scope>NUCLEOTIDE SEQUENCE</scope>
    <source>
        <strain evidence="2">Ch08T</strain>
    </source>
</reference>
<name>A0AAU7CLH8_9BACT</name>
<sequence length="157" mass="17955">MLDAQESNGREAPSKAGNSALLVRRGVHTNRRIDLTLRMDNTELLRQPKAEPLREALLAIPWEYTKHFHRRVKAKRNQPPELLNRLAMSHVALAQMNQSFGLESRANWAYHEAITILEPLAQLQPREASTQALLARCYSELRPAPREFERSQGVRGN</sequence>
<evidence type="ECO:0000256" key="1">
    <source>
        <dbReference type="SAM" id="MobiDB-lite"/>
    </source>
</evidence>
<protein>
    <submittedName>
        <fullName evidence="2">Uncharacterized protein</fullName>
    </submittedName>
</protein>
<dbReference type="EMBL" id="CP155447">
    <property type="protein sequence ID" value="XBH05506.1"/>
    <property type="molecule type" value="Genomic_DNA"/>
</dbReference>
<dbReference type="RefSeq" id="WP_406698330.1">
    <property type="nucleotide sequence ID" value="NZ_CP155447.1"/>
</dbReference>
<dbReference type="AlphaFoldDB" id="A0AAU7CLH8"/>
<evidence type="ECO:0000313" key="2">
    <source>
        <dbReference type="EMBL" id="XBH05506.1"/>
    </source>
</evidence>
<proteinExistence type="predicted"/>
<gene>
    <name evidence="2" type="ORF">V5E97_05670</name>
</gene>